<keyword evidence="3" id="KW-0862">Zinc</keyword>
<name>A0A9C7BR02_9VIRU</name>
<feature type="region of interest" description="Disordered" evidence="5">
    <location>
        <begin position="322"/>
        <end position="468"/>
    </location>
</feature>
<dbReference type="Gene3D" id="1.10.1170.10">
    <property type="entry name" value="Inhibitor Of Apoptosis Protein (2mihbC-IAP-1), Chain A"/>
    <property type="match status" value="2"/>
</dbReference>
<feature type="compositionally biased region" description="Acidic residues" evidence="5">
    <location>
        <begin position="327"/>
        <end position="354"/>
    </location>
</feature>
<dbReference type="SUPFAM" id="SSF57924">
    <property type="entry name" value="Inhibitor of apoptosis (IAP) repeat"/>
    <property type="match status" value="2"/>
</dbReference>
<evidence type="ECO:0000256" key="4">
    <source>
        <dbReference type="PROSITE-ProRule" id="PRU00175"/>
    </source>
</evidence>
<feature type="transmembrane region" description="Helical" evidence="6">
    <location>
        <begin position="799"/>
        <end position="822"/>
    </location>
</feature>
<dbReference type="Pfam" id="PF00653">
    <property type="entry name" value="BIR"/>
    <property type="match status" value="2"/>
</dbReference>
<keyword evidence="6" id="KW-0472">Membrane</keyword>
<keyword evidence="1" id="KW-0479">Metal-binding</keyword>
<dbReference type="PANTHER" id="PTHR10044:SF139">
    <property type="entry name" value="DEATH-ASSOCIATED INHIBITOR OF APOPTOSIS 2"/>
    <property type="match status" value="1"/>
</dbReference>
<dbReference type="Gene3D" id="3.30.40.10">
    <property type="entry name" value="Zinc/RING finger domain, C3HC4 (zinc finger)"/>
    <property type="match status" value="1"/>
</dbReference>
<feature type="domain" description="RING-type" evidence="7">
    <location>
        <begin position="671"/>
        <end position="706"/>
    </location>
</feature>
<dbReference type="PROSITE" id="PS50143">
    <property type="entry name" value="BIR_REPEAT_2"/>
    <property type="match status" value="2"/>
</dbReference>
<evidence type="ECO:0000313" key="8">
    <source>
        <dbReference type="EMBL" id="BDT62952.1"/>
    </source>
</evidence>
<dbReference type="PROSITE" id="PS50089">
    <property type="entry name" value="ZF_RING_2"/>
    <property type="match status" value="1"/>
</dbReference>
<dbReference type="GO" id="GO:0061630">
    <property type="term" value="F:ubiquitin protein ligase activity"/>
    <property type="evidence" value="ECO:0007669"/>
    <property type="project" value="TreeGrafter"/>
</dbReference>
<evidence type="ECO:0000256" key="2">
    <source>
        <dbReference type="ARBA" id="ARBA00022771"/>
    </source>
</evidence>
<reference evidence="8" key="1">
    <citation type="submission" date="2022-10" db="EMBL/GenBank/DDBJ databases">
        <title>Genome sequences of endogenous nimaviruses in decapod crustaceans.</title>
        <authorList>
            <person name="Kawato S."/>
            <person name="Nozaki R."/>
            <person name="Kondo H."/>
            <person name="Hirono I."/>
        </authorList>
    </citation>
    <scope>NUCLEOTIDE SEQUENCE</scope>
    <source>
        <strain evidence="8">Ube2021</strain>
    </source>
</reference>
<dbReference type="GO" id="GO:0031398">
    <property type="term" value="P:positive regulation of protein ubiquitination"/>
    <property type="evidence" value="ECO:0007669"/>
    <property type="project" value="TreeGrafter"/>
</dbReference>
<feature type="compositionally biased region" description="Low complexity" evidence="5">
    <location>
        <begin position="379"/>
        <end position="397"/>
    </location>
</feature>
<dbReference type="GO" id="GO:0008270">
    <property type="term" value="F:zinc ion binding"/>
    <property type="evidence" value="ECO:0007669"/>
    <property type="project" value="UniProtKB-KW"/>
</dbReference>
<keyword evidence="2 4" id="KW-0863">Zinc-finger</keyword>
<feature type="compositionally biased region" description="Low complexity" evidence="5">
    <location>
        <begin position="410"/>
        <end position="422"/>
    </location>
</feature>
<evidence type="ECO:0000256" key="6">
    <source>
        <dbReference type="SAM" id="Phobius"/>
    </source>
</evidence>
<evidence type="ECO:0000256" key="1">
    <source>
        <dbReference type="ARBA" id="ARBA00022723"/>
    </source>
</evidence>
<dbReference type="InterPro" id="IPR013083">
    <property type="entry name" value="Znf_RING/FYVE/PHD"/>
</dbReference>
<dbReference type="SMART" id="SM00184">
    <property type="entry name" value="RING"/>
    <property type="match status" value="1"/>
</dbReference>
<dbReference type="EMBL" id="LC738879">
    <property type="protein sequence ID" value="BDT62952.1"/>
    <property type="molecule type" value="Genomic_DNA"/>
</dbReference>
<dbReference type="CDD" id="cd00022">
    <property type="entry name" value="BIR"/>
    <property type="match status" value="2"/>
</dbReference>
<evidence type="ECO:0000259" key="7">
    <source>
        <dbReference type="PROSITE" id="PS50089"/>
    </source>
</evidence>
<dbReference type="InterPro" id="IPR050784">
    <property type="entry name" value="IAP"/>
</dbReference>
<dbReference type="GO" id="GO:0051726">
    <property type="term" value="P:regulation of cell cycle"/>
    <property type="evidence" value="ECO:0007669"/>
    <property type="project" value="TreeGrafter"/>
</dbReference>
<sequence length="981" mass="110266">MELKPTVVKYFINQIDLKYEENRLATFIGWPLEWLQPSDLAADGFYYLGKKDYCICVFCRKVFSKWKKTENFKDVHFQYSRGCKFINGYAVGDIPIKFSKIINKYKDNGNNFDDKDVYGPGDTSIYNSITPKKNEDNVNLSLLESIKKKKIIKHTPAKYPVYTSYESRLNSLNNWKFNQSKEDLANAGFFYYGLNDHVRCYACGGGIRNWEAHDNPWELHATFNINCPHVQLTYDKDIIKKVELERLKPSSSVGPISMTDADLDVLMDLDYIRKAKEVGFIVYDIRIALKEHIEQTGRPFNSYGECVENIRYIRDREEELSGYTGFEDGDDNNVGDTDTDTDTDDDNDGDDDGSETLSENSTTYRYPSSTSFMTHQIDPSPSLNFSPSSLPASALANGLDPASSRTFNNDISTTSTTDPSSIMETTPTSPIISNALINENDPSFSPPSLPASALANGLDPASSQTLNNDNFTTSTTDPSSIIISNTLIHENDPSFSPPSLPASALANGLDPASSQTLNNDNFTTSTTDPSSIIISNTLIHENDPSFSPPSLPASALANGLDPASSQTLNNDNFTTSTTDPSSIIISNTLIHENDPSFSPPSLPASFLSYAIDYTSFQTLNSSSSITTTITNDINNNNITHQNDPSFDPFFSVSPQTPNNNDNNDDNDCLKCKVCLDKNLEIVLLPCQHLIMCGSCLLKIKKCPMCRKSINAFMKDMEPVNRVLEGETTLESGHHFHIKDHLKAIRKYYNQSICCHVRTGTMIIGFWHTMIYGIILYGTILDKDLETLTKFIGLLGVLTIYNTPLFIKCYILAMILLLVYGAFTRKPSHLIHFFILIVIDYCLVSSLIISYMVSISDIHQWIVDLPLFPLRQWLLAINTKWLTFLLVSYFINILIVKAYCINVVWCCYKYFMSKYEEEQLLLQYINGRLSQINQENNQTLRVEKNLPDYDTAIADPQYRGNLLDPRTQSPPSYEVAIATVSS</sequence>
<dbReference type="FunFam" id="1.10.1170.10:FF:000002">
    <property type="entry name" value="Baculoviral IAP repeat containing 7"/>
    <property type="match status" value="1"/>
</dbReference>
<evidence type="ECO:0000256" key="5">
    <source>
        <dbReference type="SAM" id="MobiDB-lite"/>
    </source>
</evidence>
<dbReference type="InterPro" id="IPR001841">
    <property type="entry name" value="Znf_RING"/>
</dbReference>
<feature type="compositionally biased region" description="Polar residues" evidence="5">
    <location>
        <begin position="355"/>
        <end position="374"/>
    </location>
</feature>
<keyword evidence="6" id="KW-1133">Transmembrane helix</keyword>
<feature type="transmembrane region" description="Helical" evidence="6">
    <location>
        <begin position="872"/>
        <end position="894"/>
    </location>
</feature>
<feature type="transmembrane region" description="Helical" evidence="6">
    <location>
        <begin position="829"/>
        <end position="852"/>
    </location>
</feature>
<proteinExistence type="predicted"/>
<dbReference type="SMART" id="SM00238">
    <property type="entry name" value="BIR"/>
    <property type="match status" value="2"/>
</dbReference>
<accession>A0A9C7BR02</accession>
<feature type="region of interest" description="Disordered" evidence="5">
    <location>
        <begin position="543"/>
        <end position="570"/>
    </location>
</feature>
<evidence type="ECO:0000256" key="3">
    <source>
        <dbReference type="ARBA" id="ARBA00022833"/>
    </source>
</evidence>
<dbReference type="PANTHER" id="PTHR10044">
    <property type="entry name" value="INHIBITOR OF APOPTOSIS"/>
    <property type="match status" value="1"/>
</dbReference>
<feature type="compositionally biased region" description="Polar residues" evidence="5">
    <location>
        <begin position="423"/>
        <end position="441"/>
    </location>
</feature>
<keyword evidence="6" id="KW-0812">Transmembrane</keyword>
<dbReference type="GO" id="GO:0043027">
    <property type="term" value="F:cysteine-type endopeptidase inhibitor activity involved in apoptotic process"/>
    <property type="evidence" value="ECO:0007669"/>
    <property type="project" value="TreeGrafter"/>
</dbReference>
<dbReference type="CDD" id="cd16510">
    <property type="entry name" value="RING-HC_IAPs"/>
    <property type="match status" value="1"/>
</dbReference>
<dbReference type="Pfam" id="PF13920">
    <property type="entry name" value="zf-C3HC4_3"/>
    <property type="match status" value="1"/>
</dbReference>
<organism evidence="8">
    <name type="scientific">Trachysalambria curvirostris majanivirus</name>
    <dbReference type="NCBI Taxonomy" id="2984281"/>
    <lineage>
        <taxon>Viruses</taxon>
        <taxon>Viruses incertae sedis</taxon>
        <taxon>Naldaviricetes</taxon>
        <taxon>Nimaviridae</taxon>
    </lineage>
</organism>
<dbReference type="InterPro" id="IPR001370">
    <property type="entry name" value="BIR_rpt"/>
</dbReference>
<protein>
    <submittedName>
        <fullName evidence="8">Baculoviral IAP repeat-containing protein</fullName>
    </submittedName>
</protein>
<feature type="region of interest" description="Disordered" evidence="5">
    <location>
        <begin position="492"/>
        <end position="519"/>
    </location>
</feature>